<feature type="region of interest" description="Disordered" evidence="1">
    <location>
        <begin position="1"/>
        <end position="34"/>
    </location>
</feature>
<evidence type="ECO:0000313" key="2">
    <source>
        <dbReference type="EMBL" id="BAT28320.1"/>
    </source>
</evidence>
<reference evidence="2" key="1">
    <citation type="journal article" date="2015" name="Proc. Natl. Acad. Sci. U.S.A.">
        <title>Bacterial clade with the ribosomal RNA operon on a small plasmid rather than the chromosome.</title>
        <authorList>
            <person name="Anda M."/>
            <person name="Ohtsubo Y."/>
            <person name="Okubo T."/>
            <person name="Sugawara M."/>
            <person name="Nagata Y."/>
            <person name="Tsuda M."/>
            <person name="Minamisawa K."/>
            <person name="Mitsui H."/>
        </authorList>
    </citation>
    <scope>NUCLEOTIDE SEQUENCE</scope>
    <source>
        <strain evidence="2">JCM 14755</strain>
    </source>
</reference>
<protein>
    <submittedName>
        <fullName evidence="2">Uncharacterized protein</fullName>
    </submittedName>
</protein>
<proteinExistence type="predicted"/>
<organism evidence="2">
    <name type="scientific">Aureimonas frigidaquae</name>
    <dbReference type="NCBI Taxonomy" id="424757"/>
    <lineage>
        <taxon>Bacteria</taxon>
        <taxon>Pseudomonadati</taxon>
        <taxon>Pseudomonadota</taxon>
        <taxon>Alphaproteobacteria</taxon>
        <taxon>Hyphomicrobiales</taxon>
        <taxon>Aurantimonadaceae</taxon>
        <taxon>Aureimonas</taxon>
    </lineage>
</organism>
<name>A0A0P0Z373_9HYPH</name>
<dbReference type="EMBL" id="LC066377">
    <property type="protein sequence ID" value="BAT28320.1"/>
    <property type="molecule type" value="Genomic_DNA"/>
</dbReference>
<evidence type="ECO:0000256" key="1">
    <source>
        <dbReference type="SAM" id="MobiDB-lite"/>
    </source>
</evidence>
<accession>A0A0P0Z373</accession>
<dbReference type="AlphaFoldDB" id="A0A0P0Z373"/>
<sequence>MGGDVEAFADQEDEDTLYRNGRRGKGDGWREGHGMLPMDGESVCEGRIPVNAYLGNDAGHCKGGARRALVKLVPLPFFSQAPAI</sequence>
<feature type="compositionally biased region" description="Basic and acidic residues" evidence="1">
    <location>
        <begin position="24"/>
        <end position="33"/>
    </location>
</feature>